<proteinExistence type="predicted"/>
<dbReference type="KEGG" id="ddh:Desde_2819"/>
<dbReference type="AlphaFoldDB" id="I4AAY9"/>
<keyword evidence="2" id="KW-1185">Reference proteome</keyword>
<gene>
    <name evidence="1" type="ordered locus">Desde_2819</name>
</gene>
<organism evidence="1 2">
    <name type="scientific">Desulfitobacterium dehalogenans (strain ATCC 51507 / DSM 9161 / JW/IU-DC1)</name>
    <dbReference type="NCBI Taxonomy" id="756499"/>
    <lineage>
        <taxon>Bacteria</taxon>
        <taxon>Bacillati</taxon>
        <taxon>Bacillota</taxon>
        <taxon>Clostridia</taxon>
        <taxon>Eubacteriales</taxon>
        <taxon>Desulfitobacteriaceae</taxon>
        <taxon>Desulfitobacterium</taxon>
    </lineage>
</organism>
<sequence length="186" mass="21761" precursor="true">MSLSRSKKIMRNIIIMVFLGAVFILRSGLYLSPLSAHENSERSIHYGPSKVVHMEDFDKGKYILGKYDRWVSCNTVRKELLFFWSFGNNPIGFENDPTEIIDYTIDGFHDDDHYDFKLYGIVNDPRIKKVEIILRDGKVLTQTEFYGDLFLITWRTNDYTSDWGLEEVRGYGEGDSILFRAENEVY</sequence>
<dbReference type="HOGENOM" id="CLU_1445329_0_0_9"/>
<evidence type="ECO:0000313" key="1">
    <source>
        <dbReference type="EMBL" id="AFM01124.1"/>
    </source>
</evidence>
<protein>
    <submittedName>
        <fullName evidence="1">Uncharacterized protein</fullName>
    </submittedName>
</protein>
<dbReference type="eggNOG" id="ENOG5032WIP">
    <property type="taxonomic scope" value="Bacteria"/>
</dbReference>
<dbReference type="EMBL" id="CP003348">
    <property type="protein sequence ID" value="AFM01124.1"/>
    <property type="molecule type" value="Genomic_DNA"/>
</dbReference>
<evidence type="ECO:0000313" key="2">
    <source>
        <dbReference type="Proteomes" id="UP000006053"/>
    </source>
</evidence>
<reference evidence="2" key="1">
    <citation type="submission" date="2012-06" db="EMBL/GenBank/DDBJ databases">
        <title>Complete sequence of Desulfitobacterium dehalogenans ATCC 51507.</title>
        <authorList>
            <person name="Lucas S."/>
            <person name="Han J."/>
            <person name="Lapidus A."/>
            <person name="Cheng J.-F."/>
            <person name="Goodwin L."/>
            <person name="Pitluck S."/>
            <person name="Peters L."/>
            <person name="Ovchinnikova G."/>
            <person name="Teshima H."/>
            <person name="Detter J.C."/>
            <person name="Han C."/>
            <person name="Tapia R."/>
            <person name="Land M."/>
            <person name="Hauser L."/>
            <person name="Kyrpides N."/>
            <person name="Ivanova N."/>
            <person name="Pagani I."/>
            <person name="Kruse T."/>
            <person name="de Vos W.M."/>
            <person name="Smidt H."/>
            <person name="Woyke T."/>
        </authorList>
    </citation>
    <scope>NUCLEOTIDE SEQUENCE [LARGE SCALE GENOMIC DNA]</scope>
    <source>
        <strain evidence="2">ATCC 51507 / DSM 9161 / JW/IU-DC1</strain>
    </source>
</reference>
<reference evidence="1 2" key="2">
    <citation type="journal article" date="2015" name="J. Bacteriol.">
        <title>Genomic, proteomic, and biochemical analysis of the organohalide respiratory pathway in Desulfitobacterium dehalogenans.</title>
        <authorList>
            <person name="Kruse T."/>
            <person name="van de Pas B.A."/>
            <person name="Atteia A."/>
            <person name="Krab K."/>
            <person name="Hagen W.R."/>
            <person name="Goodwin L."/>
            <person name="Chain P."/>
            <person name="Boeren S."/>
            <person name="Maphosa F."/>
            <person name="Schraa G."/>
            <person name="de Vos W.M."/>
            <person name="van der Oost J."/>
            <person name="Smidt H."/>
            <person name="Stams A.J."/>
        </authorList>
    </citation>
    <scope>NUCLEOTIDE SEQUENCE [LARGE SCALE GENOMIC DNA]</scope>
    <source>
        <strain evidence="2">ATCC 51507 / DSM 9161 / JW/IU-DC1</strain>
    </source>
</reference>
<name>I4AAY9_DESDJ</name>
<dbReference type="Proteomes" id="UP000006053">
    <property type="component" value="Chromosome"/>
</dbReference>
<accession>I4AAY9</accession>
<dbReference type="STRING" id="756499.Desde_2819"/>